<dbReference type="EMBL" id="MJAT01000009">
    <property type="protein sequence ID" value="OEH86009.1"/>
    <property type="molecule type" value="Genomic_DNA"/>
</dbReference>
<feature type="transmembrane region" description="Helical" evidence="1">
    <location>
        <begin position="277"/>
        <end position="296"/>
    </location>
</feature>
<organism evidence="2 3">
    <name type="scientific">Desulfuribacillus stibiiarsenatis</name>
    <dbReference type="NCBI Taxonomy" id="1390249"/>
    <lineage>
        <taxon>Bacteria</taxon>
        <taxon>Bacillati</taxon>
        <taxon>Bacillota</taxon>
        <taxon>Desulfuribacillia</taxon>
        <taxon>Desulfuribacillales</taxon>
        <taxon>Desulfuribacillaceae</taxon>
        <taxon>Desulfuribacillus</taxon>
    </lineage>
</organism>
<keyword evidence="1" id="KW-1133">Transmembrane helix</keyword>
<feature type="transmembrane region" description="Helical" evidence="1">
    <location>
        <begin position="95"/>
        <end position="113"/>
    </location>
</feature>
<evidence type="ECO:0000313" key="3">
    <source>
        <dbReference type="Proteomes" id="UP000095255"/>
    </source>
</evidence>
<protein>
    <submittedName>
        <fullName evidence="2">Uncharacterized protein</fullName>
    </submittedName>
</protein>
<name>A0A1E5L7Q3_9FIRM</name>
<keyword evidence="3" id="KW-1185">Reference proteome</keyword>
<keyword evidence="1" id="KW-0812">Transmembrane</keyword>
<feature type="transmembrane region" description="Helical" evidence="1">
    <location>
        <begin position="69"/>
        <end position="89"/>
    </location>
</feature>
<evidence type="ECO:0000256" key="1">
    <source>
        <dbReference type="SAM" id="Phobius"/>
    </source>
</evidence>
<dbReference type="AlphaFoldDB" id="A0A1E5L7Q3"/>
<dbReference type="RefSeq" id="WP_069701610.1">
    <property type="nucleotide sequence ID" value="NZ_MJAT01000009.1"/>
</dbReference>
<accession>A0A1E5L7Q3</accession>
<gene>
    <name evidence="2" type="ORF">BHU72_14750</name>
</gene>
<reference evidence="2 3" key="1">
    <citation type="submission" date="2016-09" db="EMBL/GenBank/DDBJ databases">
        <title>Desulfuribacillus arsenicus sp. nov., an obligately anaerobic, dissimilatory arsenic- and antimonate-reducing bacterium isolated from anoxic sediments.</title>
        <authorList>
            <person name="Abin C.A."/>
            <person name="Hollibaugh J.T."/>
        </authorList>
    </citation>
    <scope>NUCLEOTIDE SEQUENCE [LARGE SCALE GENOMIC DNA]</scope>
    <source>
        <strain evidence="2 3">MLFW-2</strain>
    </source>
</reference>
<comment type="caution">
    <text evidence="2">The sequence shown here is derived from an EMBL/GenBank/DDBJ whole genome shotgun (WGS) entry which is preliminary data.</text>
</comment>
<feature type="transmembrane region" description="Helical" evidence="1">
    <location>
        <begin position="239"/>
        <end position="257"/>
    </location>
</feature>
<dbReference type="Proteomes" id="UP000095255">
    <property type="component" value="Unassembled WGS sequence"/>
</dbReference>
<feature type="transmembrane region" description="Helical" evidence="1">
    <location>
        <begin position="6"/>
        <end position="22"/>
    </location>
</feature>
<sequence length="299" mass="34732">MITYILPTMAGISVAYVLYSRWKETNELRKRCGADFSKQEGNQLKVANALNVVLKEVRREASYATEYNYAYPITITSTLILMLIGAIAGRMFQSVFLSVTLMTILGLIPWVVLRMMSNQKLMRLELEMPTFITDLIHHLTVTKDMKLALRKMDILEVIKKEQELMRSELSNDIPPDRVLMKLYETTRSRWFLLLSQMADVFEKRSNLDKAIEQLMGLQISIQKANVRLQKSYERMKKKAWMLLLIEAVFVLTIYLAVMIIDDPILYFTQTERGRSQLAIGIASALVPIVYLLYIFLRRR</sequence>
<proteinExistence type="predicted"/>
<evidence type="ECO:0000313" key="2">
    <source>
        <dbReference type="EMBL" id="OEH86009.1"/>
    </source>
</evidence>
<keyword evidence="1" id="KW-0472">Membrane</keyword>
<dbReference type="STRING" id="1390249.BHU72_14750"/>